<gene>
    <name evidence="3" type="ORF">LPMP_332450</name>
</gene>
<feature type="region of interest" description="Disordered" evidence="2">
    <location>
        <begin position="880"/>
        <end position="911"/>
    </location>
</feature>
<feature type="coiled-coil region" evidence="1">
    <location>
        <begin position="190"/>
        <end position="238"/>
    </location>
</feature>
<feature type="compositionally biased region" description="Acidic residues" evidence="2">
    <location>
        <begin position="1"/>
        <end position="15"/>
    </location>
</feature>
<feature type="coiled-coil region" evidence="1">
    <location>
        <begin position="652"/>
        <end position="706"/>
    </location>
</feature>
<dbReference type="VEuPathDB" id="TriTrypDB:LPMP_332450"/>
<organism evidence="3 4">
    <name type="scientific">Leishmania panamensis</name>
    <dbReference type="NCBI Taxonomy" id="5679"/>
    <lineage>
        <taxon>Eukaryota</taxon>
        <taxon>Discoba</taxon>
        <taxon>Euglenozoa</taxon>
        <taxon>Kinetoplastea</taxon>
        <taxon>Metakinetoplastina</taxon>
        <taxon>Trypanosomatida</taxon>
        <taxon>Trypanosomatidae</taxon>
        <taxon>Leishmaniinae</taxon>
        <taxon>Leishmania</taxon>
        <taxon>Leishmania guyanensis species complex</taxon>
    </lineage>
</organism>
<dbReference type="EMBL" id="CP009402">
    <property type="protein sequence ID" value="AIO01537.1"/>
    <property type="molecule type" value="Genomic_DNA"/>
</dbReference>
<feature type="region of interest" description="Disordered" evidence="2">
    <location>
        <begin position="1"/>
        <end position="24"/>
    </location>
</feature>
<dbReference type="VEuPathDB" id="TriTrypDB:LPAL13_330032200"/>
<feature type="region of interest" description="Disordered" evidence="2">
    <location>
        <begin position="757"/>
        <end position="776"/>
    </location>
</feature>
<evidence type="ECO:0000256" key="2">
    <source>
        <dbReference type="SAM" id="MobiDB-lite"/>
    </source>
</evidence>
<dbReference type="AlphaFoldDB" id="A0A088SI85"/>
<dbReference type="KEGG" id="lpan:LPMP_332450"/>
<dbReference type="OrthoDB" id="267472at2759"/>
<dbReference type="eggNOG" id="ENOG502SJ3U">
    <property type="taxonomic scope" value="Eukaryota"/>
</dbReference>
<keyword evidence="4" id="KW-1185">Reference proteome</keyword>
<keyword evidence="1" id="KW-0175">Coiled coil</keyword>
<protein>
    <submittedName>
        <fullName evidence="3">Uncharacterized protein</fullName>
    </submittedName>
</protein>
<accession>A0A088SI85</accession>
<evidence type="ECO:0000313" key="4">
    <source>
        <dbReference type="Proteomes" id="UP000063063"/>
    </source>
</evidence>
<feature type="coiled-coil region" evidence="1">
    <location>
        <begin position="265"/>
        <end position="299"/>
    </location>
</feature>
<reference evidence="3 4" key="1">
    <citation type="journal article" date="2015" name="Sci. Rep.">
        <title>The genome of Leishmania panamensis: insights into genomics of the L. (Viannia) subgenus.</title>
        <authorList>
            <person name="Llanes A."/>
            <person name="Restrepo C.M."/>
            <person name="Vecchio G.D."/>
            <person name="Anguizola F.J."/>
            <person name="Lleonart R."/>
        </authorList>
    </citation>
    <scope>NUCLEOTIDE SEQUENCE [LARGE SCALE GENOMIC DNA]</scope>
    <source>
        <strain evidence="3 4">MHOM/PA/94/PSC-1</strain>
    </source>
</reference>
<dbReference type="RefSeq" id="XP_010702337.1">
    <property type="nucleotide sequence ID" value="XM_010704035.1"/>
</dbReference>
<feature type="region of interest" description="Disordered" evidence="2">
    <location>
        <begin position="923"/>
        <end position="968"/>
    </location>
</feature>
<name>A0A088SI85_LEIPA</name>
<feature type="compositionally biased region" description="Polar residues" evidence="2">
    <location>
        <begin position="474"/>
        <end position="488"/>
    </location>
</feature>
<sequence length="1163" mass="125821">MVPEDTGEADGDEHDEGPKSLKAEGLSTLSAWEAQDCCQRRQAAVIASPASVGDSIDATLPSILEAIHDSKGFSVSPPTTSAAAPADLHVPVVPLRARELEEPIFSQMSQSLLTSAVTSLRDDRLQGSDSLLRSAGHVPLSTVKCASSLASGNEALATRSASSGAYGTVSTVSLNVPAEFLQLQPTERVAASLLAQHEEVRMENEELRRQLESLVRIQEELERRYQQREEAAARVERRHTSEKKVLVLEKEQALAQLGDTHSEELQALRNAEAAARSKADALAKEVVTLRSELSRLQEELQTPVEKRLKCQRHSDESIAAQAKAEAECITFRAAAADAPTERAAEVSAQLMELRKKLWVTEERAAAAELAFQSLCSQLTIGADTTVAATGVGVQATPTLVRDVTADTELAHYVPTSGFFSGSPQAAPTPAAFEETAVLTAVLSAMESDSAGVAFSSPLKSSSQGDGKGEAELSPSGSNSTLEVKSPLSQHRRTAAALQSSSDVCAALKQARLSNAGLLRCRRYRQLLQVAMARVSDGYQRVAREVTATADARAAKVENALSCEVKELRARLEHSQQLLLSHERGRENEESCTHAREDAGCQTTQSSLQDRASVGVVTDTVDVFSINGCRAAATASCRAAAAAAETVTYEEVLTEAQRQLRHERSYIGQLQKEVQSLRASNYAASVLESLTNAVQEMRVAVHRLVRDAVADMELIVSQERPQLQATAMNEGSYTSERVWSDDPRHVFLGRWNSMSDDGKHRLRNTSPARRTNSGHRATTALPSSFSLLDIDFVRAVHKSILRAEAHIQQVSTTLLCDYQRVIPDARTFLSSCEDCQYTTYEIGDPRHSQQMQFSSKGSGCNSLRATGGVFREVPSRPLLEGDGSFYGGGKPPPSQSGPFSTATRKRTAQQQRVYAEMRDLLQRSTPAHGSMTASTTSPSCYSPGGSRWLSGVRPPRTGSSDMSVSPSSQPSPYIAAYVTESAEFHQAASSCLPPNSAARPVRPSADAWLGFAHVVDATQALRNLGCLLDNFRDEAETREARRRQSLQEWQDAILAAVDGVWVRIEDALKHLRRPGAVGGDVLRDTVDREKDAHSVSPMKATSLAIRTDSVDHEPERTRQRPGVQLLPSHVLESPVVSQHVPSRLAEVLSGKTHSKVSGSAVLYA</sequence>
<dbReference type="GeneID" id="22578398"/>
<evidence type="ECO:0000313" key="3">
    <source>
        <dbReference type="EMBL" id="AIO01537.1"/>
    </source>
</evidence>
<feature type="compositionally biased region" description="Polar residues" evidence="2">
    <location>
        <begin position="763"/>
        <end position="776"/>
    </location>
</feature>
<feature type="compositionally biased region" description="Polar residues" evidence="2">
    <location>
        <begin position="923"/>
        <end position="939"/>
    </location>
</feature>
<evidence type="ECO:0000256" key="1">
    <source>
        <dbReference type="SAM" id="Coils"/>
    </source>
</evidence>
<dbReference type="Proteomes" id="UP000063063">
    <property type="component" value="Chromosome 33"/>
</dbReference>
<feature type="compositionally biased region" description="Low complexity" evidence="2">
    <location>
        <begin position="958"/>
        <end position="968"/>
    </location>
</feature>
<proteinExistence type="predicted"/>
<feature type="region of interest" description="Disordered" evidence="2">
    <location>
        <begin position="453"/>
        <end position="494"/>
    </location>
</feature>